<evidence type="ECO:0000313" key="2">
    <source>
        <dbReference type="EMBL" id="QWG04930.1"/>
    </source>
</evidence>
<dbReference type="KEGG" id="fya:KMW28_21135"/>
<dbReference type="Proteomes" id="UP000678679">
    <property type="component" value="Chromosome 2"/>
</dbReference>
<organism evidence="2 3">
    <name type="scientific">Flammeovirga yaeyamensis</name>
    <dbReference type="NCBI Taxonomy" id="367791"/>
    <lineage>
        <taxon>Bacteria</taxon>
        <taxon>Pseudomonadati</taxon>
        <taxon>Bacteroidota</taxon>
        <taxon>Cytophagia</taxon>
        <taxon>Cytophagales</taxon>
        <taxon>Flammeovirgaceae</taxon>
        <taxon>Flammeovirga</taxon>
    </lineage>
</organism>
<dbReference type="PANTHER" id="PTHR37309:SF1">
    <property type="entry name" value="SLR0284 PROTEIN"/>
    <property type="match status" value="1"/>
</dbReference>
<dbReference type="AlphaFoldDB" id="A0AAX1NBU4"/>
<feature type="transmembrane region" description="Helical" evidence="1">
    <location>
        <begin position="94"/>
        <end position="115"/>
    </location>
</feature>
<proteinExistence type="predicted"/>
<feature type="transmembrane region" description="Helical" evidence="1">
    <location>
        <begin position="58"/>
        <end position="82"/>
    </location>
</feature>
<dbReference type="InterPro" id="IPR007165">
    <property type="entry name" value="Phage_holin_4_2"/>
</dbReference>
<dbReference type="PANTHER" id="PTHR37309">
    <property type="entry name" value="SLR0284 PROTEIN"/>
    <property type="match status" value="1"/>
</dbReference>
<reference evidence="2 3" key="1">
    <citation type="submission" date="2021-05" db="EMBL/GenBank/DDBJ databases">
        <title>Comparative genomic studies on the polysaccharide-degrading batcterial strains of the Flammeovirga genus.</title>
        <authorList>
            <person name="Zewei F."/>
            <person name="Zheng Z."/>
            <person name="Yu L."/>
            <person name="Ruyue G."/>
            <person name="Yanhong M."/>
            <person name="Yuanyuan C."/>
            <person name="Jingyan G."/>
            <person name="Wenjun H."/>
        </authorList>
    </citation>
    <scope>NUCLEOTIDE SEQUENCE [LARGE SCALE GENOMIC DNA]</scope>
    <source>
        <strain evidence="2 3">NBRC:100898</strain>
    </source>
</reference>
<sequence length="120" mass="13021">MKAFIVRTLVAGIAILVCAWILEAFGASTIITGYGDAVIAALIIGLLNAFIKPLITLITLPLTVLTLGLFLLVINGIIFYLAGHFFSGFHVDSFGLAFVFSLFYSTVLSFLNEIFDVKEK</sequence>
<keyword evidence="1" id="KW-0812">Transmembrane</keyword>
<keyword evidence="1" id="KW-0472">Membrane</keyword>
<dbReference type="RefSeq" id="WP_169662371.1">
    <property type="nucleotide sequence ID" value="NZ_CP076133.1"/>
</dbReference>
<name>A0AAX1NBU4_9BACT</name>
<keyword evidence="1" id="KW-1133">Transmembrane helix</keyword>
<evidence type="ECO:0000313" key="3">
    <source>
        <dbReference type="Proteomes" id="UP000678679"/>
    </source>
</evidence>
<dbReference type="Pfam" id="PF04020">
    <property type="entry name" value="Phage_holin_4_2"/>
    <property type="match status" value="1"/>
</dbReference>
<feature type="transmembrane region" description="Helical" evidence="1">
    <location>
        <begin position="34"/>
        <end position="51"/>
    </location>
</feature>
<accession>A0AAX1NBU4</accession>
<dbReference type="EMBL" id="CP076133">
    <property type="protein sequence ID" value="QWG04930.1"/>
    <property type="molecule type" value="Genomic_DNA"/>
</dbReference>
<gene>
    <name evidence="2" type="ORF">KMW28_21135</name>
</gene>
<keyword evidence="3" id="KW-1185">Reference proteome</keyword>
<evidence type="ECO:0000256" key="1">
    <source>
        <dbReference type="SAM" id="Phobius"/>
    </source>
</evidence>
<protein>
    <submittedName>
        <fullName evidence="2">Phage holin family protein</fullName>
    </submittedName>
</protein>